<keyword evidence="2" id="KW-0560">Oxidoreductase</keyword>
<comment type="similarity">
    <text evidence="1">Belongs to the short-chain dehydrogenases/reductases (SDR) family.</text>
</comment>
<evidence type="ECO:0000256" key="2">
    <source>
        <dbReference type="ARBA" id="ARBA00023002"/>
    </source>
</evidence>
<evidence type="ECO:0000256" key="3">
    <source>
        <dbReference type="SAM" id="MobiDB-lite"/>
    </source>
</evidence>
<dbReference type="KEGG" id="stcm:SCMC78_51530"/>
<dbReference type="Gene3D" id="3.40.50.720">
    <property type="entry name" value="NAD(P)-binding Rossmann-like Domain"/>
    <property type="match status" value="1"/>
</dbReference>
<dbReference type="SUPFAM" id="SSF51735">
    <property type="entry name" value="NAD(P)-binding Rossmann-fold domains"/>
    <property type="match status" value="1"/>
</dbReference>
<protein>
    <submittedName>
        <fullName evidence="4">SDR family oxidoreductase</fullName>
    </submittedName>
</protein>
<evidence type="ECO:0000256" key="1">
    <source>
        <dbReference type="ARBA" id="ARBA00006484"/>
    </source>
</evidence>
<feature type="region of interest" description="Disordered" evidence="3">
    <location>
        <begin position="1"/>
        <end position="26"/>
    </location>
</feature>
<dbReference type="FunFam" id="3.40.50.720:FF:000084">
    <property type="entry name" value="Short-chain dehydrogenase reductase"/>
    <property type="match status" value="1"/>
</dbReference>
<organism evidence="4">
    <name type="scientific">Streptomyces sp. CMC78</name>
    <dbReference type="NCBI Taxonomy" id="3231512"/>
    <lineage>
        <taxon>Bacteria</taxon>
        <taxon>Bacillati</taxon>
        <taxon>Actinomycetota</taxon>
        <taxon>Actinomycetes</taxon>
        <taxon>Kitasatosporales</taxon>
        <taxon>Streptomycetaceae</taxon>
        <taxon>Streptomyces</taxon>
    </lineage>
</organism>
<evidence type="ECO:0000313" key="4">
    <source>
        <dbReference type="EMBL" id="BFP55346.1"/>
    </source>
</evidence>
<proteinExistence type="inferred from homology"/>
<dbReference type="PANTHER" id="PTHR42760">
    <property type="entry name" value="SHORT-CHAIN DEHYDROGENASES/REDUCTASES FAMILY MEMBER"/>
    <property type="match status" value="1"/>
</dbReference>
<dbReference type="PROSITE" id="PS00061">
    <property type="entry name" value="ADH_SHORT"/>
    <property type="match status" value="1"/>
</dbReference>
<dbReference type="PRINTS" id="PR00081">
    <property type="entry name" value="GDHRDH"/>
</dbReference>
<dbReference type="InterPro" id="IPR036291">
    <property type="entry name" value="NAD(P)-bd_dom_sf"/>
</dbReference>
<accession>A0AB33KMT7</accession>
<dbReference type="Pfam" id="PF13561">
    <property type="entry name" value="adh_short_C2"/>
    <property type="match status" value="1"/>
</dbReference>
<dbReference type="PRINTS" id="PR00080">
    <property type="entry name" value="SDRFAMILY"/>
</dbReference>
<feature type="compositionally biased region" description="Polar residues" evidence="3">
    <location>
        <begin position="1"/>
        <end position="12"/>
    </location>
</feature>
<gene>
    <name evidence="4" type="ORF">SCMC78_51530</name>
</gene>
<name>A0AB33KMT7_9ACTN</name>
<dbReference type="PANTHER" id="PTHR42760:SF133">
    <property type="entry name" value="3-OXOACYL-[ACYL-CARRIER-PROTEIN] REDUCTASE"/>
    <property type="match status" value="1"/>
</dbReference>
<sequence>MTSKIEVTTSDANRAPSAPRAVVTGGTRGTGAAVVSRLREAGMDVTVVARTPRGDDGDGDADVRFVPADLADPAAAVEAARLVLAEGVPDLVVHVAGGSQSPPGGFGALGEAEWAQELDLNLLSAVRLDRELVPAMIERGRGAIIHVASIQARMPLWDGTLAYAAAKAALRTYSKGLAGQLAPHGIRVNTVSPGGIRTEGADHLVDRLAESFDGDRDAAWNSLLASLGGVPLGRFATPDEVAGVIAFLASDTAASILGAEIVVDGGTIRTI</sequence>
<dbReference type="AlphaFoldDB" id="A0AB33KMT7"/>
<dbReference type="GO" id="GO:0016616">
    <property type="term" value="F:oxidoreductase activity, acting on the CH-OH group of donors, NAD or NADP as acceptor"/>
    <property type="evidence" value="ECO:0007669"/>
    <property type="project" value="TreeGrafter"/>
</dbReference>
<dbReference type="NCBIfam" id="NF005095">
    <property type="entry name" value="PRK06523.1"/>
    <property type="match status" value="1"/>
</dbReference>
<dbReference type="InterPro" id="IPR002347">
    <property type="entry name" value="SDR_fam"/>
</dbReference>
<dbReference type="EMBL" id="AP035884">
    <property type="protein sequence ID" value="BFP55346.1"/>
    <property type="molecule type" value="Genomic_DNA"/>
</dbReference>
<reference evidence="4" key="1">
    <citation type="submission" date="2024-07" db="EMBL/GenBank/DDBJ databases">
        <title>Complete genome sequences of cellulolytic bacteria, Kitasatospora sp. CMC57 and Streptomyces sp. CMC78, isolated from Japanese agricultural soil.</title>
        <authorList>
            <person name="Hashimoto T."/>
            <person name="Ito M."/>
            <person name="Iwamoto M."/>
            <person name="Fukahori D."/>
            <person name="Shoda T."/>
            <person name="Sakoda M."/>
            <person name="Morohoshi T."/>
            <person name="Mitsuboshi M."/>
            <person name="Nishizawa T."/>
        </authorList>
    </citation>
    <scope>NUCLEOTIDE SEQUENCE</scope>
    <source>
        <strain evidence="4">CMC78</strain>
    </source>
</reference>
<dbReference type="InterPro" id="IPR020904">
    <property type="entry name" value="Sc_DH/Rdtase_CS"/>
</dbReference>